<sequence>MKRRLQAHLDTITLLPLPLSPTFPSSLTALPPLREVPTCSTVCRPPSRDTQNRDSLYKSAFCPKRKAESRNPQENLRTTASVAEVEWLLHTQNTATTATTATTTITATPTAGITEAHYGIVMLRVGMHGSV</sequence>
<dbReference type="Proteomes" id="UP000324222">
    <property type="component" value="Unassembled WGS sequence"/>
</dbReference>
<accession>A0A5B7EAC4</accession>
<protein>
    <submittedName>
        <fullName evidence="1">Uncharacterized protein</fullName>
    </submittedName>
</protein>
<evidence type="ECO:0000313" key="2">
    <source>
        <dbReference type="Proteomes" id="UP000324222"/>
    </source>
</evidence>
<organism evidence="1 2">
    <name type="scientific">Portunus trituberculatus</name>
    <name type="common">Swimming crab</name>
    <name type="synonym">Neptunus trituberculatus</name>
    <dbReference type="NCBI Taxonomy" id="210409"/>
    <lineage>
        <taxon>Eukaryota</taxon>
        <taxon>Metazoa</taxon>
        <taxon>Ecdysozoa</taxon>
        <taxon>Arthropoda</taxon>
        <taxon>Crustacea</taxon>
        <taxon>Multicrustacea</taxon>
        <taxon>Malacostraca</taxon>
        <taxon>Eumalacostraca</taxon>
        <taxon>Eucarida</taxon>
        <taxon>Decapoda</taxon>
        <taxon>Pleocyemata</taxon>
        <taxon>Brachyura</taxon>
        <taxon>Eubrachyura</taxon>
        <taxon>Portunoidea</taxon>
        <taxon>Portunidae</taxon>
        <taxon>Portuninae</taxon>
        <taxon>Portunus</taxon>
    </lineage>
</organism>
<reference evidence="1 2" key="1">
    <citation type="submission" date="2019-05" db="EMBL/GenBank/DDBJ databases">
        <title>Another draft genome of Portunus trituberculatus and its Hox gene families provides insights of decapod evolution.</title>
        <authorList>
            <person name="Jeong J.-H."/>
            <person name="Song I."/>
            <person name="Kim S."/>
            <person name="Choi T."/>
            <person name="Kim D."/>
            <person name="Ryu S."/>
            <person name="Kim W."/>
        </authorList>
    </citation>
    <scope>NUCLEOTIDE SEQUENCE [LARGE SCALE GENOMIC DNA]</scope>
    <source>
        <tissue evidence="1">Muscle</tissue>
    </source>
</reference>
<comment type="caution">
    <text evidence="1">The sequence shown here is derived from an EMBL/GenBank/DDBJ whole genome shotgun (WGS) entry which is preliminary data.</text>
</comment>
<dbReference type="EMBL" id="VSRR010002225">
    <property type="protein sequence ID" value="MPC30285.1"/>
    <property type="molecule type" value="Genomic_DNA"/>
</dbReference>
<gene>
    <name evidence="1" type="ORF">E2C01_023547</name>
</gene>
<proteinExistence type="predicted"/>
<name>A0A5B7EAC4_PORTR</name>
<dbReference type="AlphaFoldDB" id="A0A5B7EAC4"/>
<evidence type="ECO:0000313" key="1">
    <source>
        <dbReference type="EMBL" id="MPC30285.1"/>
    </source>
</evidence>
<keyword evidence="2" id="KW-1185">Reference proteome</keyword>